<dbReference type="GO" id="GO:0008270">
    <property type="term" value="F:zinc ion binding"/>
    <property type="evidence" value="ECO:0007669"/>
    <property type="project" value="UniProtKB-KW"/>
</dbReference>
<dbReference type="SMART" id="SM00355">
    <property type="entry name" value="ZnF_C2H2"/>
    <property type="match status" value="2"/>
</dbReference>
<organism evidence="13 14">
    <name type="scientific">Diaphorina citri</name>
    <name type="common">Asian citrus psyllid</name>
    <dbReference type="NCBI Taxonomy" id="121845"/>
    <lineage>
        <taxon>Eukaryota</taxon>
        <taxon>Metazoa</taxon>
        <taxon>Ecdysozoa</taxon>
        <taxon>Arthropoda</taxon>
        <taxon>Hexapoda</taxon>
        <taxon>Insecta</taxon>
        <taxon>Pterygota</taxon>
        <taxon>Neoptera</taxon>
        <taxon>Paraneoptera</taxon>
        <taxon>Hemiptera</taxon>
        <taxon>Sternorrhyncha</taxon>
        <taxon>Psylloidea</taxon>
        <taxon>Psyllidae</taxon>
        <taxon>Diaphorininae</taxon>
        <taxon>Diaphorina</taxon>
    </lineage>
</organism>
<evidence type="ECO:0000256" key="9">
    <source>
        <dbReference type="PROSITE-ProRule" id="PRU00042"/>
    </source>
</evidence>
<keyword evidence="13" id="KW-1185">Reference proteome</keyword>
<keyword evidence="4" id="KW-0524">Neurogenesis</keyword>
<dbReference type="RefSeq" id="XP_026676672.1">
    <property type="nucleotide sequence ID" value="XM_026820871.1"/>
</dbReference>
<evidence type="ECO:0000256" key="8">
    <source>
        <dbReference type="ARBA" id="ARBA00037382"/>
    </source>
</evidence>
<dbReference type="KEGG" id="dci:103505550"/>
<dbReference type="GO" id="GO:0007526">
    <property type="term" value="P:larval somatic muscle development"/>
    <property type="evidence" value="ECO:0007669"/>
    <property type="project" value="UniProtKB-ARBA"/>
</dbReference>
<dbReference type="PROSITE" id="PS50157">
    <property type="entry name" value="ZINC_FINGER_C2H2_2"/>
    <property type="match status" value="2"/>
</dbReference>
<evidence type="ECO:0000256" key="4">
    <source>
        <dbReference type="ARBA" id="ARBA00022902"/>
    </source>
</evidence>
<evidence type="ECO:0000259" key="12">
    <source>
        <dbReference type="PROSITE" id="PS50157"/>
    </source>
</evidence>
<dbReference type="InterPro" id="IPR036236">
    <property type="entry name" value="Znf_C2H2_sf"/>
</dbReference>
<feature type="region of interest" description="Disordered" evidence="10">
    <location>
        <begin position="147"/>
        <end position="211"/>
    </location>
</feature>
<dbReference type="GO" id="GO:0008406">
    <property type="term" value="P:gonad development"/>
    <property type="evidence" value="ECO:0007669"/>
    <property type="project" value="UniProtKB-ARBA"/>
</dbReference>
<dbReference type="GeneID" id="103505550"/>
<dbReference type="GO" id="GO:0007464">
    <property type="term" value="P:R3/R4 cell fate commitment"/>
    <property type="evidence" value="ECO:0007669"/>
    <property type="project" value="UniProtKB-ARBA"/>
</dbReference>
<reference evidence="14" key="1">
    <citation type="submission" date="2025-08" db="UniProtKB">
        <authorList>
            <consortium name="RefSeq"/>
        </authorList>
    </citation>
    <scope>IDENTIFICATION</scope>
</reference>
<comment type="function">
    <text evidence="8">Putative transcription factor required for axon growth and guidance in the central and peripheral nervous systems. Repels CNS axons away from the midline by promoting the expression of the midline repellent sli and its receptor robo.</text>
</comment>
<evidence type="ECO:0000256" key="3">
    <source>
        <dbReference type="ARBA" id="ARBA00022782"/>
    </source>
</evidence>
<dbReference type="GO" id="GO:0048813">
    <property type="term" value="P:dendrite morphogenesis"/>
    <property type="evidence" value="ECO:0007669"/>
    <property type="project" value="UniProtKB-ARBA"/>
</dbReference>
<evidence type="ECO:0000256" key="6">
    <source>
        <dbReference type="ARBA" id="ARBA00023163"/>
    </source>
</evidence>
<dbReference type="SMART" id="SM00225">
    <property type="entry name" value="BTB"/>
    <property type="match status" value="1"/>
</dbReference>
<keyword evidence="2" id="KW-0217">Developmental protein</keyword>
<dbReference type="GO" id="GO:0006357">
    <property type="term" value="P:regulation of transcription by RNA polymerase II"/>
    <property type="evidence" value="ECO:0007669"/>
    <property type="project" value="TreeGrafter"/>
</dbReference>
<dbReference type="PROSITE" id="PS00028">
    <property type="entry name" value="ZINC_FINGER_C2H2_1"/>
    <property type="match status" value="1"/>
</dbReference>
<dbReference type="Gene3D" id="3.30.710.10">
    <property type="entry name" value="Potassium Channel Kv1.1, Chain A"/>
    <property type="match status" value="1"/>
</dbReference>
<dbReference type="Pfam" id="PF00651">
    <property type="entry name" value="BTB"/>
    <property type="match status" value="1"/>
</dbReference>
<feature type="domain" description="C2H2-type" evidence="12">
    <location>
        <begin position="568"/>
        <end position="599"/>
    </location>
</feature>
<evidence type="ECO:0000256" key="7">
    <source>
        <dbReference type="ARBA" id="ARBA00023242"/>
    </source>
</evidence>
<keyword evidence="9" id="KW-0863">Zinc-finger</keyword>
<feature type="compositionally biased region" description="Basic residues" evidence="10">
    <location>
        <begin position="189"/>
        <end position="199"/>
    </location>
</feature>
<feature type="region of interest" description="Disordered" evidence="10">
    <location>
        <begin position="615"/>
        <end position="654"/>
    </location>
</feature>
<feature type="compositionally biased region" description="Basic and acidic residues" evidence="10">
    <location>
        <begin position="315"/>
        <end position="329"/>
    </location>
</feature>
<dbReference type="Proteomes" id="UP000079169">
    <property type="component" value="Unplaced"/>
</dbReference>
<keyword evidence="5" id="KW-0805">Transcription regulation</keyword>
<keyword evidence="6" id="KW-0804">Transcription</keyword>
<name>A0A3Q0IKH1_DIACI</name>
<protein>
    <submittedName>
        <fullName evidence="14">Longitudinals lacking protein, isoforms F/I/K/T-like</fullName>
    </submittedName>
</protein>
<feature type="compositionally biased region" description="Acidic residues" evidence="10">
    <location>
        <begin position="330"/>
        <end position="340"/>
    </location>
</feature>
<sequence>MNPNQQFCLRWNNHQSTLISVFEALLESGTLVDCTLAAEGQYLKAHKVVLSACSPYLGMLLSQDFEKHPILILKDVKFAQLKSMLDYMYRGEVNISQDQLGTFLKAAESLQIKGLTDSGGANSNNNQGSEAEDYNARHRKHLALMAAAAARSRSPIIEQQSQHQHQRWMNNGGGMHHEMMRDGSISPSPRKRKRPRRPSLGHNPLQNGHDEMPLQPLIQQAQATNNNVLAQSLAAPPLSHPPKCVTPPPAHTPDIKRDEEEVSSPSPKLEPIEHNNNDSVPFKPLANEKNPVASPDSKESGHVNNNHSNASLDGGHSEDEGEEERKKEETEEENNEEMLDEDIEEDMDEENSNGGNQAQRATMANAHWLMTDALPNSDSFQDSKVEVREEIQKIKLVQQDKLIATPPSSQQITLTPTSSLIATPPQTATPTSPVKLSGTPLQLLSNNNLVQGSQLQSLLTGGTQQLKLLNPLQLQGAGQTQKIYLTNISRLITINPQKPGAPGVPTLLLDRGPASTITVNQNTTNTTPGNPPTTNEVLSCNMCGKKYQWKQSLTRHIREHRCAKGPQHSCPCCNLSFKHTSSLNKHVMLCTAVHSRLMQAQGDGLPIGDDEVMEVKEDEEMDEEDGESCDNNDAIVDDLEEEEEEDELDPLNTT</sequence>
<feature type="domain" description="BTB" evidence="11">
    <location>
        <begin position="32"/>
        <end position="97"/>
    </location>
</feature>
<dbReference type="PROSITE" id="PS50097">
    <property type="entry name" value="BTB"/>
    <property type="match status" value="1"/>
</dbReference>
<keyword evidence="9" id="KW-0479">Metal-binding</keyword>
<dbReference type="AlphaFoldDB" id="A0A3Q0IKH1"/>
<evidence type="ECO:0000256" key="1">
    <source>
        <dbReference type="ARBA" id="ARBA00004123"/>
    </source>
</evidence>
<dbReference type="PANTHER" id="PTHR23110">
    <property type="entry name" value="BTB DOMAIN TRANSCRIPTION FACTOR"/>
    <property type="match status" value="1"/>
</dbReference>
<dbReference type="PaxDb" id="121845-A0A3Q0IKH1"/>
<keyword evidence="7" id="KW-0539">Nucleus</keyword>
<dbReference type="GO" id="GO:0045476">
    <property type="term" value="P:nurse cell apoptotic process"/>
    <property type="evidence" value="ECO:0007669"/>
    <property type="project" value="UniProtKB-ARBA"/>
</dbReference>
<dbReference type="InterPro" id="IPR000210">
    <property type="entry name" value="BTB/POZ_dom"/>
</dbReference>
<gene>
    <name evidence="14" type="primary">LOC103505550</name>
</gene>
<dbReference type="STRING" id="121845.A0A3Q0IKH1"/>
<evidence type="ECO:0000256" key="10">
    <source>
        <dbReference type="SAM" id="MobiDB-lite"/>
    </source>
</evidence>
<evidence type="ECO:0000259" key="11">
    <source>
        <dbReference type="PROSITE" id="PS50097"/>
    </source>
</evidence>
<dbReference type="PANTHER" id="PTHR23110:SF111">
    <property type="entry name" value="LONGITUDINALS LACKING PROTEIN, ISOFORMS F_I_K_T"/>
    <property type="match status" value="1"/>
</dbReference>
<dbReference type="InterPro" id="IPR011333">
    <property type="entry name" value="SKP1/BTB/POZ_sf"/>
</dbReference>
<keyword evidence="9" id="KW-0862">Zinc</keyword>
<accession>A0A3Q0IKH1</accession>
<dbReference type="SUPFAM" id="SSF54695">
    <property type="entry name" value="POZ domain"/>
    <property type="match status" value="1"/>
</dbReference>
<dbReference type="CDD" id="cd18315">
    <property type="entry name" value="BTB_POZ_BAB-like"/>
    <property type="match status" value="1"/>
</dbReference>
<evidence type="ECO:0000313" key="13">
    <source>
        <dbReference type="Proteomes" id="UP000079169"/>
    </source>
</evidence>
<evidence type="ECO:0000256" key="5">
    <source>
        <dbReference type="ARBA" id="ARBA00023015"/>
    </source>
</evidence>
<dbReference type="SUPFAM" id="SSF57667">
    <property type="entry name" value="beta-beta-alpha zinc fingers"/>
    <property type="match status" value="1"/>
</dbReference>
<evidence type="ECO:0000256" key="2">
    <source>
        <dbReference type="ARBA" id="ARBA00022473"/>
    </source>
</evidence>
<dbReference type="GO" id="GO:0005634">
    <property type="term" value="C:nucleus"/>
    <property type="evidence" value="ECO:0007669"/>
    <property type="project" value="UniProtKB-SubCell"/>
</dbReference>
<feature type="region of interest" description="Disordered" evidence="10">
    <location>
        <begin position="234"/>
        <end position="340"/>
    </location>
</feature>
<evidence type="ECO:0000313" key="14">
    <source>
        <dbReference type="RefSeq" id="XP_026676672.1"/>
    </source>
</evidence>
<proteinExistence type="predicted"/>
<feature type="domain" description="C2H2-type" evidence="12">
    <location>
        <begin position="538"/>
        <end position="565"/>
    </location>
</feature>
<feature type="compositionally biased region" description="Pro residues" evidence="10">
    <location>
        <begin position="238"/>
        <end position="251"/>
    </location>
</feature>
<keyword evidence="3" id="KW-0221">Differentiation</keyword>
<feature type="compositionally biased region" description="Polar residues" evidence="10">
    <location>
        <begin position="302"/>
        <end position="311"/>
    </location>
</feature>
<dbReference type="InterPro" id="IPR013087">
    <property type="entry name" value="Znf_C2H2_type"/>
</dbReference>
<dbReference type="InterPro" id="IPR051095">
    <property type="entry name" value="Dros_DevTransReg"/>
</dbReference>
<dbReference type="Gene3D" id="3.30.160.60">
    <property type="entry name" value="Classic Zinc Finger"/>
    <property type="match status" value="1"/>
</dbReference>
<dbReference type="GO" id="GO:0035167">
    <property type="term" value="P:larval lymph gland hemopoiesis"/>
    <property type="evidence" value="ECO:0007669"/>
    <property type="project" value="UniProtKB-ARBA"/>
</dbReference>
<comment type="subcellular location">
    <subcellularLocation>
        <location evidence="1">Nucleus</location>
    </subcellularLocation>
</comment>
<dbReference type="GO" id="GO:0016199">
    <property type="term" value="P:axon midline choice point recognition"/>
    <property type="evidence" value="ECO:0007669"/>
    <property type="project" value="UniProtKB-ARBA"/>
</dbReference>
<dbReference type="GO" id="GO:0045467">
    <property type="term" value="P:R7 cell development"/>
    <property type="evidence" value="ECO:0007669"/>
    <property type="project" value="UniProtKB-ARBA"/>
</dbReference>